<protein>
    <submittedName>
        <fullName evidence="2">Uncharacterized protein</fullName>
    </submittedName>
</protein>
<dbReference type="AlphaFoldDB" id="A0A645CD96"/>
<accession>A0A645CD96</accession>
<reference evidence="2" key="1">
    <citation type="submission" date="2019-08" db="EMBL/GenBank/DDBJ databases">
        <authorList>
            <person name="Kucharzyk K."/>
            <person name="Murdoch R.W."/>
            <person name="Higgins S."/>
            <person name="Loffler F."/>
        </authorList>
    </citation>
    <scope>NUCLEOTIDE SEQUENCE</scope>
</reference>
<feature type="region of interest" description="Disordered" evidence="1">
    <location>
        <begin position="1"/>
        <end position="28"/>
    </location>
</feature>
<evidence type="ECO:0000256" key="1">
    <source>
        <dbReference type="SAM" id="MobiDB-lite"/>
    </source>
</evidence>
<gene>
    <name evidence="2" type="ORF">SDC9_121870</name>
</gene>
<feature type="compositionally biased region" description="Low complexity" evidence="1">
    <location>
        <begin position="1"/>
        <end position="12"/>
    </location>
</feature>
<name>A0A645CD96_9ZZZZ</name>
<dbReference type="EMBL" id="VSSQ01026250">
    <property type="protein sequence ID" value="MPM74881.1"/>
    <property type="molecule type" value="Genomic_DNA"/>
</dbReference>
<proteinExistence type="predicted"/>
<organism evidence="2">
    <name type="scientific">bioreactor metagenome</name>
    <dbReference type="NCBI Taxonomy" id="1076179"/>
    <lineage>
        <taxon>unclassified sequences</taxon>
        <taxon>metagenomes</taxon>
        <taxon>ecological metagenomes</taxon>
    </lineage>
</organism>
<feature type="compositionally biased region" description="Basic residues" evidence="1">
    <location>
        <begin position="100"/>
        <end position="128"/>
    </location>
</feature>
<sequence>MPATARPGLRLPPARRRPCPRRRRPSLHPRLRRLPASWLAASRCAALRACWVRAAPSVHAGRLVGRHRWRRAQHPPRPSPQPSPRWRGPPACPAPAVPAARHRSGTRPHRLPRTGHGARHRLPARRHPALQSAPADAGRRQSRVR</sequence>
<feature type="region of interest" description="Disordered" evidence="1">
    <location>
        <begin position="61"/>
        <end position="145"/>
    </location>
</feature>
<feature type="compositionally biased region" description="Basic residues" evidence="1">
    <location>
        <begin position="13"/>
        <end position="28"/>
    </location>
</feature>
<evidence type="ECO:0000313" key="2">
    <source>
        <dbReference type="EMBL" id="MPM74881.1"/>
    </source>
</evidence>
<feature type="compositionally biased region" description="Basic residues" evidence="1">
    <location>
        <begin position="64"/>
        <end position="74"/>
    </location>
</feature>
<comment type="caution">
    <text evidence="2">The sequence shown here is derived from an EMBL/GenBank/DDBJ whole genome shotgun (WGS) entry which is preliminary data.</text>
</comment>